<gene>
    <name evidence="1" type="ORF">AA314_02327</name>
</gene>
<accession>A0AAC8Q4A5</accession>
<keyword evidence="1" id="KW-0449">Lipoprotein</keyword>
<protein>
    <submittedName>
        <fullName evidence="1">Lipoprotein</fullName>
    </submittedName>
</protein>
<organism evidence="1 2">
    <name type="scientific">Archangium gephyra</name>
    <dbReference type="NCBI Taxonomy" id="48"/>
    <lineage>
        <taxon>Bacteria</taxon>
        <taxon>Pseudomonadati</taxon>
        <taxon>Myxococcota</taxon>
        <taxon>Myxococcia</taxon>
        <taxon>Myxococcales</taxon>
        <taxon>Cystobacterineae</taxon>
        <taxon>Archangiaceae</taxon>
        <taxon>Archangium</taxon>
    </lineage>
</organism>
<sequence length="415" mass="44514">MLLAGCATAASSMSEAAVDGEARVFATLPTDFAPVQVGDAEFSAAMAGLVLEMPLRVAPASMPMRPGRRYALAVAALVGPGCQQELARSYGRFCERRGTPGDCLSLFEDGSCLQDDDKRRIALALAVEPALEGVNAELRTMLDPTRVAAVASITITAYMALLVAPEPVSKGVATAFVILMWSYLGTEMWGLIEGWMALSEESARATTFAELREVGERFGQRIGPNSVRILVMVGTAAVGETAALLTRAPNLPGFAQASIRGAQQGGVRVLAAAAETERVIVSVAEGTIRVVLPANAIAMSGGKPSSKEGKLLPNGHRAFKSYKDFKAYMGKAGKGKQWHHIIEQCNVERFGAEAIHNTENVIALDAKLHERISAFYSSRQEISGDMVVREWLRTQSYERHRAFGLMVLRQFGGIP</sequence>
<evidence type="ECO:0000313" key="1">
    <source>
        <dbReference type="EMBL" id="AKJ00701.1"/>
    </source>
</evidence>
<proteinExistence type="predicted"/>
<name>A0AAC8Q4A5_9BACT</name>
<reference evidence="1 2" key="1">
    <citation type="submission" date="2015-05" db="EMBL/GenBank/DDBJ databases">
        <title>Genome assembly of Archangium gephyra DSM 2261.</title>
        <authorList>
            <person name="Sharma G."/>
            <person name="Subramanian S."/>
        </authorList>
    </citation>
    <scope>NUCLEOTIDE SEQUENCE [LARGE SCALE GENOMIC DNA]</scope>
    <source>
        <strain evidence="1 2">DSM 2261</strain>
    </source>
</reference>
<dbReference type="AlphaFoldDB" id="A0AAC8Q4A5"/>
<dbReference type="EMBL" id="CP011509">
    <property type="protein sequence ID" value="AKJ00701.1"/>
    <property type="molecule type" value="Genomic_DNA"/>
</dbReference>
<evidence type="ECO:0000313" key="2">
    <source>
        <dbReference type="Proteomes" id="UP000035579"/>
    </source>
</evidence>
<dbReference type="Proteomes" id="UP000035579">
    <property type="component" value="Chromosome"/>
</dbReference>
<dbReference type="KEGG" id="age:AA314_02327"/>